<dbReference type="Gene3D" id="3.40.50.300">
    <property type="entry name" value="P-loop containing nucleotide triphosphate hydrolases"/>
    <property type="match status" value="1"/>
</dbReference>
<dbReference type="Pfam" id="PF06421">
    <property type="entry name" value="LepA_C"/>
    <property type="match status" value="1"/>
</dbReference>
<evidence type="ECO:0000256" key="9">
    <source>
        <dbReference type="ARBA" id="ARBA00057626"/>
    </source>
</evidence>
<evidence type="ECO:0000256" key="3">
    <source>
        <dbReference type="ARBA" id="ARBA00022741"/>
    </source>
</evidence>
<dbReference type="InterPro" id="IPR009000">
    <property type="entry name" value="Transl_B-barrel_sf"/>
</dbReference>
<sequence>MSPKALNALTPAQTPAELIRNFCIIAHIDHGKSTLADRMLQFTGVVQPRDMKAQYLDRMDIERERGITIKSQAVRMPWELDDTTYALNMIDTPGHVDFTYEVSRSLAACEGAVLLVDAAQGIEAQTLANLYLAMENELTIIPVLNKIDLPAAQPEKYAEEIASLIGGDPADVLKVSGKTGVGVEPLLDKIVRDIPAPVGDPDAPARAMIFDSVYDTYRGVVTYVRVVDGSLSPRERIVMMSTRATHELLEIGVVSPEPIPTQGLGVGEVGYLITGVKDVRQSKVGDTVTNFAKPAEDTLAGYEDPKPMVFSGLYPLDGTDYPVLRDALDKLKLNDAALVYEPETSAALGFGFRVGFLGLLHLEIVRERLEREFNLDLISTAPNVVYEVELEDRSRVVVTNPSEFPSGKVTEVKEPMVSATILAPNEFVGAIMELCQSRRGQLKGMDYLSEERVEIRYWLPLAEIVFDFFDVLKSRTRGYASLDWKADGEQVADLVKVDILLQGEQVDAFSAITHRDKAYAYGTRLTAKLRELIPRQQFEVPIQAAIGSRIIARENIRAIRKDVLAKCYGGDISRKRKLLEKQKEGKKRMKMVGRVEVPQEAFIAALSSDESKDSKDKKK</sequence>
<dbReference type="PROSITE" id="PS00301">
    <property type="entry name" value="G_TR_1"/>
    <property type="match status" value="1"/>
</dbReference>
<dbReference type="InterPro" id="IPR027417">
    <property type="entry name" value="P-loop_NTPase"/>
</dbReference>
<evidence type="ECO:0000256" key="8">
    <source>
        <dbReference type="ARBA" id="ARBA00050293"/>
    </source>
</evidence>
<dbReference type="InterPro" id="IPR006297">
    <property type="entry name" value="EF-4"/>
</dbReference>
<dbReference type="GO" id="GO:0045727">
    <property type="term" value="P:positive regulation of translation"/>
    <property type="evidence" value="ECO:0007669"/>
    <property type="project" value="UniProtKB-UniRule"/>
</dbReference>
<evidence type="ECO:0000256" key="10">
    <source>
        <dbReference type="ARBA" id="ARBA00061052"/>
    </source>
</evidence>
<dbReference type="FunFam" id="3.30.70.870:FF:000004">
    <property type="entry name" value="Translation factor GUF1, mitochondrial"/>
    <property type="match status" value="1"/>
</dbReference>
<dbReference type="AlphaFoldDB" id="A0AAE4C470"/>
<dbReference type="InterPro" id="IPR035647">
    <property type="entry name" value="EFG_III/V"/>
</dbReference>
<dbReference type="InterPro" id="IPR035654">
    <property type="entry name" value="LepA_IV"/>
</dbReference>
<dbReference type="GO" id="GO:0005525">
    <property type="term" value="F:GTP binding"/>
    <property type="evidence" value="ECO:0007669"/>
    <property type="project" value="UniProtKB-UniRule"/>
</dbReference>
<evidence type="ECO:0000256" key="2">
    <source>
        <dbReference type="ARBA" id="ARBA00022475"/>
    </source>
</evidence>
<dbReference type="Gene3D" id="3.30.70.870">
    <property type="entry name" value="Elongation Factor G (Translational Gtpase), domain 3"/>
    <property type="match status" value="1"/>
</dbReference>
<comment type="similarity">
    <text evidence="1 12">Belongs to the TRAFAC class translation factor GTPase superfamily. Classic translation factor GTPase family. LepA subfamily.</text>
</comment>
<dbReference type="Pfam" id="PF03144">
    <property type="entry name" value="GTP_EFTU_D2"/>
    <property type="match status" value="1"/>
</dbReference>
<dbReference type="GO" id="GO:0005886">
    <property type="term" value="C:plasma membrane"/>
    <property type="evidence" value="ECO:0007669"/>
    <property type="project" value="UniProtKB-SubCell"/>
</dbReference>
<evidence type="ECO:0000313" key="14">
    <source>
        <dbReference type="EMBL" id="MDR6891066.1"/>
    </source>
</evidence>
<dbReference type="Pfam" id="PF00009">
    <property type="entry name" value="GTP_EFTU"/>
    <property type="match status" value="1"/>
</dbReference>
<dbReference type="Gene3D" id="3.30.70.2570">
    <property type="entry name" value="Elongation factor 4, C-terminal domain"/>
    <property type="match status" value="1"/>
</dbReference>
<dbReference type="SMART" id="SM00838">
    <property type="entry name" value="EFG_C"/>
    <property type="match status" value="1"/>
</dbReference>
<name>A0AAE4C470_9MICC</name>
<feature type="domain" description="Tr-type G" evidence="13">
    <location>
        <begin position="17"/>
        <end position="198"/>
    </location>
</feature>
<dbReference type="GO" id="GO:0003924">
    <property type="term" value="F:GTPase activity"/>
    <property type="evidence" value="ECO:0007669"/>
    <property type="project" value="UniProtKB-UniRule"/>
</dbReference>
<dbReference type="FunFam" id="3.30.70.240:FF:000007">
    <property type="entry name" value="Translation factor GUF1, mitochondrial"/>
    <property type="match status" value="1"/>
</dbReference>
<keyword evidence="4 12" id="KW-0378">Hydrolase</keyword>
<dbReference type="InterPro" id="IPR005225">
    <property type="entry name" value="Small_GTP-bd"/>
</dbReference>
<dbReference type="NCBIfam" id="TIGR00231">
    <property type="entry name" value="small_GTP"/>
    <property type="match status" value="1"/>
</dbReference>
<feature type="binding site" evidence="12">
    <location>
        <begin position="145"/>
        <end position="148"/>
    </location>
    <ligand>
        <name>GTP</name>
        <dbReference type="ChEBI" id="CHEBI:37565"/>
    </ligand>
</feature>
<dbReference type="PANTHER" id="PTHR43512:SF4">
    <property type="entry name" value="TRANSLATION FACTOR GUF1 HOMOLOG, CHLOROPLASTIC"/>
    <property type="match status" value="1"/>
</dbReference>
<dbReference type="Gene3D" id="3.30.70.240">
    <property type="match status" value="1"/>
</dbReference>
<dbReference type="InterPro" id="IPR000640">
    <property type="entry name" value="EFG_V-like"/>
</dbReference>
<dbReference type="GO" id="GO:0003746">
    <property type="term" value="F:translation elongation factor activity"/>
    <property type="evidence" value="ECO:0007669"/>
    <property type="project" value="UniProtKB-UniRule"/>
</dbReference>
<dbReference type="SUPFAM" id="SSF54980">
    <property type="entry name" value="EF-G C-terminal domain-like"/>
    <property type="match status" value="2"/>
</dbReference>
<dbReference type="CDD" id="cd16260">
    <property type="entry name" value="EF4_III"/>
    <property type="match status" value="1"/>
</dbReference>
<dbReference type="GO" id="GO:0043022">
    <property type="term" value="F:ribosome binding"/>
    <property type="evidence" value="ECO:0007669"/>
    <property type="project" value="UniProtKB-UniRule"/>
</dbReference>
<dbReference type="CDD" id="cd03699">
    <property type="entry name" value="EF4_II"/>
    <property type="match status" value="1"/>
</dbReference>
<evidence type="ECO:0000256" key="5">
    <source>
        <dbReference type="ARBA" id="ARBA00022917"/>
    </source>
</evidence>
<evidence type="ECO:0000256" key="1">
    <source>
        <dbReference type="ARBA" id="ARBA00005454"/>
    </source>
</evidence>
<dbReference type="SUPFAM" id="SSF50447">
    <property type="entry name" value="Translation proteins"/>
    <property type="match status" value="1"/>
</dbReference>
<dbReference type="EC" id="3.6.5.n1" evidence="11 12"/>
<keyword evidence="3 12" id="KW-0547">Nucleotide-binding</keyword>
<dbReference type="InterPro" id="IPR004161">
    <property type="entry name" value="EFTu-like_2"/>
</dbReference>
<protein>
    <recommendedName>
        <fullName evidence="11 12">Elongation factor 4</fullName>
        <shortName evidence="12">EF-4</shortName>
        <ecNumber evidence="11 12">3.6.5.n1</ecNumber>
    </recommendedName>
    <alternativeName>
        <fullName evidence="12">Ribosomal back-translocase LepA</fullName>
    </alternativeName>
</protein>
<dbReference type="InterPro" id="IPR031157">
    <property type="entry name" value="G_TR_CS"/>
</dbReference>
<dbReference type="Pfam" id="PF00679">
    <property type="entry name" value="EFG_C"/>
    <property type="match status" value="1"/>
</dbReference>
<evidence type="ECO:0000256" key="11">
    <source>
        <dbReference type="ARBA" id="ARBA00066744"/>
    </source>
</evidence>
<comment type="function">
    <text evidence="9 12">Required for accurate and efficient protein synthesis under certain stress conditions. May act as a fidelity factor of the translation reaction, by catalyzing a one-codon backward translocation of tRNAs on improperly translocated ribosomes. Back-translocation proceeds from a post-translocation (POST) complex to a pre-translocation (PRE) complex, thus giving elongation factor G a second chance to translocate the tRNAs correctly. Binds to ribosomes in a GTP-dependent manner.</text>
</comment>
<dbReference type="PRINTS" id="PR00315">
    <property type="entry name" value="ELONGATNFCT"/>
</dbReference>
<organism evidence="14 15">
    <name type="scientific">Falsarthrobacter nasiphocae</name>
    <dbReference type="NCBI Taxonomy" id="189863"/>
    <lineage>
        <taxon>Bacteria</taxon>
        <taxon>Bacillati</taxon>
        <taxon>Actinomycetota</taxon>
        <taxon>Actinomycetes</taxon>
        <taxon>Micrococcales</taxon>
        <taxon>Micrococcaceae</taxon>
        <taxon>Falsarthrobacter</taxon>
    </lineage>
</organism>
<dbReference type="CDD" id="cd01890">
    <property type="entry name" value="LepA"/>
    <property type="match status" value="1"/>
</dbReference>
<evidence type="ECO:0000313" key="15">
    <source>
        <dbReference type="Proteomes" id="UP001247307"/>
    </source>
</evidence>
<dbReference type="FunFam" id="3.40.50.300:FF:000078">
    <property type="entry name" value="Elongation factor 4"/>
    <property type="match status" value="1"/>
</dbReference>
<dbReference type="Proteomes" id="UP001247307">
    <property type="component" value="Unassembled WGS sequence"/>
</dbReference>
<accession>A0AAE4C470</accession>
<dbReference type="InterPro" id="IPR000795">
    <property type="entry name" value="T_Tr_GTP-bd_dom"/>
</dbReference>
<dbReference type="RefSeq" id="WP_309848432.1">
    <property type="nucleotide sequence ID" value="NZ_BAAAIU010000004.1"/>
</dbReference>
<dbReference type="InterPro" id="IPR013842">
    <property type="entry name" value="LepA_CTD"/>
</dbReference>
<dbReference type="NCBIfam" id="TIGR01393">
    <property type="entry name" value="lepA"/>
    <property type="match status" value="1"/>
</dbReference>
<keyword evidence="5 12" id="KW-0648">Protein biosynthesis</keyword>
<dbReference type="PROSITE" id="PS51722">
    <property type="entry name" value="G_TR_2"/>
    <property type="match status" value="1"/>
</dbReference>
<keyword evidence="15" id="KW-1185">Reference proteome</keyword>
<dbReference type="EMBL" id="JAVDUI010000001">
    <property type="protein sequence ID" value="MDR6891066.1"/>
    <property type="molecule type" value="Genomic_DNA"/>
</dbReference>
<dbReference type="PANTHER" id="PTHR43512">
    <property type="entry name" value="TRANSLATION FACTOR GUF1-RELATED"/>
    <property type="match status" value="1"/>
</dbReference>
<comment type="subcellular location">
    <subcellularLocation>
        <location evidence="12">Cell membrane</location>
        <topology evidence="12">Peripheral membrane protein</topology>
        <orientation evidence="12">Cytoplasmic side</orientation>
    </subcellularLocation>
</comment>
<evidence type="ECO:0000256" key="7">
    <source>
        <dbReference type="ARBA" id="ARBA00023136"/>
    </source>
</evidence>
<evidence type="ECO:0000256" key="4">
    <source>
        <dbReference type="ARBA" id="ARBA00022801"/>
    </source>
</evidence>
<comment type="catalytic activity">
    <reaction evidence="8 12">
        <text>GTP + H2O = GDP + phosphate + H(+)</text>
        <dbReference type="Rhea" id="RHEA:19669"/>
        <dbReference type="ChEBI" id="CHEBI:15377"/>
        <dbReference type="ChEBI" id="CHEBI:15378"/>
        <dbReference type="ChEBI" id="CHEBI:37565"/>
        <dbReference type="ChEBI" id="CHEBI:43474"/>
        <dbReference type="ChEBI" id="CHEBI:58189"/>
        <dbReference type="EC" id="3.6.5.n1"/>
    </reaction>
</comment>
<gene>
    <name evidence="12" type="primary">lepA</name>
    <name evidence="14" type="ORF">J2S35_000006</name>
</gene>
<evidence type="ECO:0000256" key="12">
    <source>
        <dbReference type="HAMAP-Rule" id="MF_00071"/>
    </source>
</evidence>
<comment type="similarity">
    <text evidence="10">Belongs to the GTP-binding elongation factor family. LepA subfamily.</text>
</comment>
<evidence type="ECO:0000259" key="13">
    <source>
        <dbReference type="PROSITE" id="PS51722"/>
    </source>
</evidence>
<feature type="binding site" evidence="12">
    <location>
        <begin position="29"/>
        <end position="34"/>
    </location>
    <ligand>
        <name>GTP</name>
        <dbReference type="ChEBI" id="CHEBI:37565"/>
    </ligand>
</feature>
<dbReference type="Gene3D" id="2.40.30.10">
    <property type="entry name" value="Translation factors"/>
    <property type="match status" value="1"/>
</dbReference>
<evidence type="ECO:0000256" key="6">
    <source>
        <dbReference type="ARBA" id="ARBA00023134"/>
    </source>
</evidence>
<dbReference type="SUPFAM" id="SSF52540">
    <property type="entry name" value="P-loop containing nucleoside triphosphate hydrolases"/>
    <property type="match status" value="1"/>
</dbReference>
<keyword evidence="2 12" id="KW-1003">Cell membrane</keyword>
<keyword evidence="7 12" id="KW-0472">Membrane</keyword>
<comment type="caution">
    <text evidence="14">The sequence shown here is derived from an EMBL/GenBank/DDBJ whole genome shotgun (WGS) entry which is preliminary data.</text>
</comment>
<keyword evidence="6 12" id="KW-0342">GTP-binding</keyword>
<dbReference type="FunFam" id="3.30.70.2570:FF:000001">
    <property type="entry name" value="Translation factor GUF1, mitochondrial"/>
    <property type="match status" value="1"/>
</dbReference>
<dbReference type="FunFam" id="2.40.30.10:FF:000015">
    <property type="entry name" value="Translation factor GUF1, mitochondrial"/>
    <property type="match status" value="1"/>
</dbReference>
<dbReference type="InterPro" id="IPR038363">
    <property type="entry name" value="LepA_C_sf"/>
</dbReference>
<dbReference type="HAMAP" id="MF_00071">
    <property type="entry name" value="LepA"/>
    <property type="match status" value="1"/>
</dbReference>
<dbReference type="CDD" id="cd03709">
    <property type="entry name" value="lepA_C"/>
    <property type="match status" value="1"/>
</dbReference>
<proteinExistence type="inferred from homology"/>
<reference evidence="14" key="1">
    <citation type="submission" date="2023-07" db="EMBL/GenBank/DDBJ databases">
        <title>Sequencing the genomes of 1000 actinobacteria strains.</title>
        <authorList>
            <person name="Klenk H.-P."/>
        </authorList>
    </citation>
    <scope>NUCLEOTIDE SEQUENCE</scope>
    <source>
        <strain evidence="14">DSM 13988</strain>
    </source>
</reference>